<dbReference type="Gene3D" id="3.20.20.190">
    <property type="entry name" value="Phosphatidylinositol (PI) phosphodiesterase"/>
    <property type="match status" value="1"/>
</dbReference>
<protein>
    <recommendedName>
        <fullName evidence="2">glycerophosphodiester phosphodiesterase</fullName>
        <ecNumber evidence="2">3.1.4.46</ecNumber>
    </recommendedName>
</protein>
<evidence type="ECO:0000256" key="4">
    <source>
        <dbReference type="ARBA" id="ARBA00022798"/>
    </source>
</evidence>
<accession>A0A2S0WLB3</accession>
<sequence length="346" mass="38183">MVGGDAGAMSHEQTRSPLVIGHRGAPGYAVEHTERSYRIAMECGVDLIEPDLVPTADGYLLCRHENELSRTTNVKKVAALRDRRTTKMIDGRPHTGWFSEDLTLEELGSLRARERHPILRSHNTRWTDESLLTLDDTIALLAAHNRERGTRVGLCLELKSARHFAETGAPLDDLLLDTLRRCAAYLPDVPIQVEADDDSVLRSLAARTDLPTVQLVCSSAELMRLGGLEQISTYAAALAVHKNMVVRPATSRSPRRESRLVERAHGAGLAVYAWTLRSENRYLPPSLRTGMDDEIGFADPEYRALLDAGIDAVFSDHPDTAVACRDRWVSRRAAGAGARPQRALAV</sequence>
<keyword evidence="8" id="KW-1185">Reference proteome</keyword>
<evidence type="ECO:0000313" key="7">
    <source>
        <dbReference type="EMBL" id="AWB92158.1"/>
    </source>
</evidence>
<keyword evidence="5" id="KW-0378">Hydrolase</keyword>
<proteinExistence type="inferred from homology"/>
<dbReference type="Pfam" id="PF03009">
    <property type="entry name" value="GDPD"/>
    <property type="match status" value="1"/>
</dbReference>
<name>A0A2S0WLB3_9ACTN</name>
<dbReference type="KEGG" id="aez:C3E78_08070"/>
<accession>A0A5F2ETT3</accession>
<evidence type="ECO:0000256" key="6">
    <source>
        <dbReference type="ARBA" id="ARBA00047512"/>
    </source>
</evidence>
<dbReference type="EMBL" id="CP026952">
    <property type="protein sequence ID" value="AWB92158.1"/>
    <property type="molecule type" value="Genomic_DNA"/>
</dbReference>
<evidence type="ECO:0000313" key="8">
    <source>
        <dbReference type="Proteomes" id="UP000244384"/>
    </source>
</evidence>
<dbReference type="PROSITE" id="PS51704">
    <property type="entry name" value="GP_PDE"/>
    <property type="match status" value="1"/>
</dbReference>
<gene>
    <name evidence="7" type="ORF">C3E78_08070</name>
</gene>
<comment type="catalytic activity">
    <reaction evidence="6">
        <text>a sn-glycero-3-phosphodiester + H2O = an alcohol + sn-glycerol 3-phosphate + H(+)</text>
        <dbReference type="Rhea" id="RHEA:12969"/>
        <dbReference type="ChEBI" id="CHEBI:15377"/>
        <dbReference type="ChEBI" id="CHEBI:15378"/>
        <dbReference type="ChEBI" id="CHEBI:30879"/>
        <dbReference type="ChEBI" id="CHEBI:57597"/>
        <dbReference type="ChEBI" id="CHEBI:83408"/>
        <dbReference type="EC" id="3.1.4.46"/>
    </reaction>
</comment>
<dbReference type="EC" id="3.1.4.46" evidence="2"/>
<dbReference type="PANTHER" id="PTHR43620">
    <property type="entry name" value="GLYCEROPHOSPHORYL DIESTER PHOSPHODIESTERASE"/>
    <property type="match status" value="1"/>
</dbReference>
<dbReference type="GO" id="GO:0008889">
    <property type="term" value="F:glycerophosphodiester phosphodiesterase activity"/>
    <property type="evidence" value="ECO:0007669"/>
    <property type="project" value="UniProtKB-EC"/>
</dbReference>
<evidence type="ECO:0000256" key="1">
    <source>
        <dbReference type="ARBA" id="ARBA00007277"/>
    </source>
</evidence>
<dbReference type="GO" id="GO:0042597">
    <property type="term" value="C:periplasmic space"/>
    <property type="evidence" value="ECO:0007669"/>
    <property type="project" value="TreeGrafter"/>
</dbReference>
<dbReference type="AlphaFoldDB" id="A0A2S0WLB3"/>
<keyword evidence="3" id="KW-0732">Signal</keyword>
<dbReference type="InterPro" id="IPR017946">
    <property type="entry name" value="PLC-like_Pdiesterase_TIM-brl"/>
</dbReference>
<comment type="similarity">
    <text evidence="1">Belongs to the glycerophosphoryl diester phosphodiesterase family.</text>
</comment>
<keyword evidence="4" id="KW-0319">Glycerol metabolism</keyword>
<dbReference type="GO" id="GO:0006071">
    <property type="term" value="P:glycerol metabolic process"/>
    <property type="evidence" value="ECO:0007669"/>
    <property type="project" value="UniProtKB-KW"/>
</dbReference>
<evidence type="ECO:0000256" key="5">
    <source>
        <dbReference type="ARBA" id="ARBA00022801"/>
    </source>
</evidence>
<organism evidence="7 8">
    <name type="scientific">Aeromicrobium chenweiae</name>
    <dbReference type="NCBI Taxonomy" id="2079793"/>
    <lineage>
        <taxon>Bacteria</taxon>
        <taxon>Bacillati</taxon>
        <taxon>Actinomycetota</taxon>
        <taxon>Actinomycetes</taxon>
        <taxon>Propionibacteriales</taxon>
        <taxon>Nocardioidaceae</taxon>
        <taxon>Aeromicrobium</taxon>
    </lineage>
</organism>
<evidence type="ECO:0000256" key="3">
    <source>
        <dbReference type="ARBA" id="ARBA00022729"/>
    </source>
</evidence>
<dbReference type="Proteomes" id="UP000244384">
    <property type="component" value="Chromosome"/>
</dbReference>
<dbReference type="GO" id="GO:0006629">
    <property type="term" value="P:lipid metabolic process"/>
    <property type="evidence" value="ECO:0007669"/>
    <property type="project" value="InterPro"/>
</dbReference>
<evidence type="ECO:0000256" key="2">
    <source>
        <dbReference type="ARBA" id="ARBA00012247"/>
    </source>
</evidence>
<dbReference type="InterPro" id="IPR030395">
    <property type="entry name" value="GP_PDE_dom"/>
</dbReference>
<dbReference type="PANTHER" id="PTHR43620:SF7">
    <property type="entry name" value="GLYCEROPHOSPHODIESTER PHOSPHODIESTERASE GDPD5-RELATED"/>
    <property type="match status" value="1"/>
</dbReference>
<dbReference type="SUPFAM" id="SSF51695">
    <property type="entry name" value="PLC-like phosphodiesterases"/>
    <property type="match status" value="1"/>
</dbReference>
<reference evidence="8" key="1">
    <citation type="submission" date="2018-01" db="EMBL/GenBank/DDBJ databases">
        <authorList>
            <person name="Li J."/>
        </authorList>
    </citation>
    <scope>NUCLEOTIDE SEQUENCE [LARGE SCALE GENOMIC DNA]</scope>
    <source>
        <strain evidence="8">592</strain>
    </source>
</reference>